<protein>
    <submittedName>
        <fullName evidence="2">Uncharacterized protein</fullName>
    </submittedName>
</protein>
<comment type="caution">
    <text evidence="2">The sequence shown here is derived from an EMBL/GenBank/DDBJ whole genome shotgun (WGS) entry which is preliminary data.</text>
</comment>
<feature type="signal peptide" evidence="1">
    <location>
        <begin position="1"/>
        <end position="21"/>
    </location>
</feature>
<name>A0A2P8F2W4_9RHOB</name>
<keyword evidence="3" id="KW-1185">Reference proteome</keyword>
<sequence length="96" mass="9825">MMRVGFVCAAIVVAVTSPAFADSVSYGDQNGGVRCTTVGTNVTCNGYGSLSGVRSSVTTNHTGNTYSTTSRVSGAGVHATTNTCHYNTVTGKTYCN</sequence>
<gene>
    <name evidence="2" type="ORF">CLV88_12325</name>
</gene>
<evidence type="ECO:0000313" key="2">
    <source>
        <dbReference type="EMBL" id="PSL16058.1"/>
    </source>
</evidence>
<reference evidence="2 3" key="1">
    <citation type="submission" date="2018-03" db="EMBL/GenBank/DDBJ databases">
        <title>Genomic Encyclopedia of Archaeal and Bacterial Type Strains, Phase II (KMG-II): from individual species to whole genera.</title>
        <authorList>
            <person name="Goeker M."/>
        </authorList>
    </citation>
    <scope>NUCLEOTIDE SEQUENCE [LARGE SCALE GENOMIC DNA]</scope>
    <source>
        <strain evidence="2 3">DSM 100673</strain>
    </source>
</reference>
<proteinExistence type="predicted"/>
<organism evidence="2 3">
    <name type="scientific">Shimia abyssi</name>
    <dbReference type="NCBI Taxonomy" id="1662395"/>
    <lineage>
        <taxon>Bacteria</taxon>
        <taxon>Pseudomonadati</taxon>
        <taxon>Pseudomonadota</taxon>
        <taxon>Alphaproteobacteria</taxon>
        <taxon>Rhodobacterales</taxon>
        <taxon>Roseobacteraceae</taxon>
    </lineage>
</organism>
<evidence type="ECO:0000313" key="3">
    <source>
        <dbReference type="Proteomes" id="UP000240418"/>
    </source>
</evidence>
<dbReference type="AlphaFoldDB" id="A0A2P8F2W4"/>
<evidence type="ECO:0000256" key="1">
    <source>
        <dbReference type="SAM" id="SignalP"/>
    </source>
</evidence>
<accession>A0A2P8F2W4</accession>
<dbReference type="Proteomes" id="UP000240418">
    <property type="component" value="Unassembled WGS sequence"/>
</dbReference>
<dbReference type="EMBL" id="PYGJ01000023">
    <property type="protein sequence ID" value="PSL16058.1"/>
    <property type="molecule type" value="Genomic_DNA"/>
</dbReference>
<keyword evidence="1" id="KW-0732">Signal</keyword>
<feature type="chain" id="PRO_5015105836" evidence="1">
    <location>
        <begin position="22"/>
        <end position="96"/>
    </location>
</feature>